<organism evidence="1 2">
    <name type="scientific">Fusarium oxysporum f. sp. cubense (strain race 4)</name>
    <name type="common">Panama disease fungus</name>
    <dbReference type="NCBI Taxonomy" id="2502994"/>
    <lineage>
        <taxon>Eukaryota</taxon>
        <taxon>Fungi</taxon>
        <taxon>Dikarya</taxon>
        <taxon>Ascomycota</taxon>
        <taxon>Pezizomycotina</taxon>
        <taxon>Sordariomycetes</taxon>
        <taxon>Hypocreomycetidae</taxon>
        <taxon>Hypocreales</taxon>
        <taxon>Nectriaceae</taxon>
        <taxon>Fusarium</taxon>
        <taxon>Fusarium oxysporum species complex</taxon>
    </lineage>
</organism>
<sequence length="122" mass="14493">MPEYTTDYLQSWGDEWVARWSEGLWALENMARCTLQYIKIYANWDVCAGLSKSASYSNINYEVSCGFSKLAWRESEWARDRLEKFEELYWSNELIAEGHFMCGCISGTLFKMVLWIDWVEQR</sequence>
<name>N1RRA3_FUSC4</name>
<reference evidence="2" key="2">
    <citation type="journal article" date="2014" name="PLoS ONE">
        <title>Genome and Transcriptome Analysis of the Fungal Pathogen Fusarium oxysporum f. sp. cubense Causing Banana Vascular Wilt Disease.</title>
        <authorList>
            <person name="Guo L."/>
            <person name="Han L."/>
            <person name="Yang L."/>
            <person name="Zeng H."/>
            <person name="Fan D."/>
            <person name="Zhu Y."/>
            <person name="Feng Y."/>
            <person name="Wang G."/>
            <person name="Peng C."/>
            <person name="Jiang X."/>
            <person name="Zhou D."/>
            <person name="Ni P."/>
            <person name="Liang C."/>
            <person name="Liu L."/>
            <person name="Wang J."/>
            <person name="Mao C."/>
            <person name="Fang X."/>
            <person name="Peng M."/>
            <person name="Huang J."/>
        </authorList>
    </citation>
    <scope>NUCLEOTIDE SEQUENCE [LARGE SCALE GENOMIC DNA]</scope>
    <source>
        <strain evidence="2">race 4</strain>
    </source>
</reference>
<dbReference type="HOGENOM" id="CLU_152687_0_0_1"/>
<dbReference type="Proteomes" id="UP000016929">
    <property type="component" value="Unassembled WGS sequence"/>
</dbReference>
<dbReference type="AlphaFoldDB" id="N1RRA3"/>
<evidence type="ECO:0000313" key="1">
    <source>
        <dbReference type="EMBL" id="EMT68354.1"/>
    </source>
</evidence>
<evidence type="ECO:0000313" key="2">
    <source>
        <dbReference type="Proteomes" id="UP000016929"/>
    </source>
</evidence>
<reference evidence="2" key="1">
    <citation type="submission" date="2012-09" db="EMBL/GenBank/DDBJ databases">
        <title>Genome sequencing and comparative transcriptomics of race 1 and race 4 of banana pathogen: Fusarium oxysporum f. sp. cubense.</title>
        <authorList>
            <person name="Fang X."/>
            <person name="Huang J."/>
        </authorList>
    </citation>
    <scope>NUCLEOTIDE SEQUENCE [LARGE SCALE GENOMIC DNA]</scope>
    <source>
        <strain evidence="2">race 4</strain>
    </source>
</reference>
<keyword evidence="2" id="KW-1185">Reference proteome</keyword>
<proteinExistence type="predicted"/>
<dbReference type="OrthoDB" id="5014882at2759"/>
<accession>N1RRA3</accession>
<gene>
    <name evidence="1" type="ORF">FOC4_g10012771</name>
</gene>
<protein>
    <submittedName>
        <fullName evidence="1">Uncharacterized protein</fullName>
    </submittedName>
</protein>
<dbReference type="EMBL" id="KB726554">
    <property type="protein sequence ID" value="EMT68354.1"/>
    <property type="molecule type" value="Genomic_DNA"/>
</dbReference>